<dbReference type="Proteomes" id="UP000694941">
    <property type="component" value="Unplaced"/>
</dbReference>
<dbReference type="Pfam" id="PF01175">
    <property type="entry name" value="Urocanase"/>
    <property type="match status" value="1"/>
</dbReference>
<dbReference type="InterPro" id="IPR023637">
    <property type="entry name" value="Urocanase-like"/>
</dbReference>
<dbReference type="Pfam" id="PF17391">
    <property type="entry name" value="Urocanase_N"/>
    <property type="match status" value="1"/>
</dbReference>
<dbReference type="InterPro" id="IPR036190">
    <property type="entry name" value="Urocanase_sf"/>
</dbReference>
<dbReference type="SUPFAM" id="SSF111326">
    <property type="entry name" value="Urocanase"/>
    <property type="match status" value="1"/>
</dbReference>
<reference evidence="7" key="1">
    <citation type="submission" date="2025-08" db="UniProtKB">
        <authorList>
            <consortium name="RefSeq"/>
        </authorList>
    </citation>
    <scope>IDENTIFICATION</scope>
    <source>
        <tissue evidence="7">Muscle</tissue>
    </source>
</reference>
<dbReference type="RefSeq" id="XP_022236568.1">
    <property type="nucleotide sequence ID" value="XM_022380860.1"/>
</dbReference>
<keyword evidence="6" id="KW-1185">Reference proteome</keyword>
<evidence type="ECO:0000259" key="4">
    <source>
        <dbReference type="Pfam" id="PF01175"/>
    </source>
</evidence>
<name>A0ABM1RYW3_LIMPO</name>
<protein>
    <submittedName>
        <fullName evidence="7">Urocanate hydratase-like</fullName>
    </submittedName>
</protein>
<evidence type="ECO:0000256" key="1">
    <source>
        <dbReference type="ARBA" id="ARBA00001911"/>
    </source>
</evidence>
<evidence type="ECO:0000313" key="6">
    <source>
        <dbReference type="Proteomes" id="UP000694941"/>
    </source>
</evidence>
<dbReference type="InterPro" id="IPR038364">
    <property type="entry name" value="Urocanase_central_sf"/>
</dbReference>
<dbReference type="InterPro" id="IPR035400">
    <property type="entry name" value="Urocanase_N"/>
</dbReference>
<feature type="domain" description="Urocanase N-terminal" evidence="5">
    <location>
        <begin position="1"/>
        <end position="108"/>
    </location>
</feature>
<dbReference type="PANTHER" id="PTHR12216">
    <property type="entry name" value="UROCANATE HYDRATASE"/>
    <property type="match status" value="1"/>
</dbReference>
<evidence type="ECO:0000256" key="2">
    <source>
        <dbReference type="ARBA" id="ARBA00023027"/>
    </source>
</evidence>
<evidence type="ECO:0000256" key="3">
    <source>
        <dbReference type="ARBA" id="ARBA00023239"/>
    </source>
</evidence>
<accession>A0ABM1RYW3</accession>
<dbReference type="GeneID" id="111084072"/>
<comment type="cofactor">
    <cofactor evidence="1">
        <name>NAD(+)</name>
        <dbReference type="ChEBI" id="CHEBI:57540"/>
    </cofactor>
</comment>
<dbReference type="Gene3D" id="3.40.50.10730">
    <property type="entry name" value="Urocanase like domains"/>
    <property type="match status" value="1"/>
</dbReference>
<dbReference type="Gene3D" id="3.40.1770.10">
    <property type="entry name" value="Urocanase superfamily"/>
    <property type="match status" value="1"/>
</dbReference>
<feature type="domain" description="Urocanase Rossmann-like" evidence="4">
    <location>
        <begin position="111"/>
        <end position="169"/>
    </location>
</feature>
<keyword evidence="3" id="KW-0456">Lyase</keyword>
<gene>
    <name evidence="7" type="primary">LOC111084072</name>
</gene>
<feature type="non-terminal residue" evidence="7">
    <location>
        <position position="176"/>
    </location>
</feature>
<organism evidence="6 7">
    <name type="scientific">Limulus polyphemus</name>
    <name type="common">Atlantic horseshoe crab</name>
    <dbReference type="NCBI Taxonomy" id="6850"/>
    <lineage>
        <taxon>Eukaryota</taxon>
        <taxon>Metazoa</taxon>
        <taxon>Ecdysozoa</taxon>
        <taxon>Arthropoda</taxon>
        <taxon>Chelicerata</taxon>
        <taxon>Merostomata</taxon>
        <taxon>Xiphosura</taxon>
        <taxon>Limulidae</taxon>
        <taxon>Limulus</taxon>
    </lineage>
</organism>
<dbReference type="InterPro" id="IPR035085">
    <property type="entry name" value="Urocanase_Rossmann-like"/>
</dbReference>
<proteinExistence type="predicted"/>
<keyword evidence="2" id="KW-0520">NAD</keyword>
<sequence length="176" mass="19003">MLMIMNNLDPRVAQFPHDLVTYGGNGQVFSNWAQFLLVMHYLSIMREDQTLVLYSGHPLGLFPSSPSNPRVVITNGMVIPNYSSRTSYDRMFALGVTLYGQMTAGSFCYIGPQGIVHGTMLTVLNAGRKYLGLTDLRGKVFLSSGLGGMSGAQAKAAIICGCIGVIAEVCINIAFI</sequence>
<evidence type="ECO:0000313" key="7">
    <source>
        <dbReference type="RefSeq" id="XP_022236568.1"/>
    </source>
</evidence>
<dbReference type="PANTHER" id="PTHR12216:SF3">
    <property type="entry name" value="UROCANATE HYDRATASE"/>
    <property type="match status" value="1"/>
</dbReference>
<evidence type="ECO:0000259" key="5">
    <source>
        <dbReference type="Pfam" id="PF17391"/>
    </source>
</evidence>